<accession>A0ABP7ATP6</accession>
<dbReference type="PANTHER" id="PTHR43283:SF7">
    <property type="entry name" value="BETA-LACTAMASE-RELATED DOMAIN-CONTAINING PROTEIN"/>
    <property type="match status" value="1"/>
</dbReference>
<keyword evidence="4" id="KW-1185">Reference proteome</keyword>
<dbReference type="GO" id="GO:0016787">
    <property type="term" value="F:hydrolase activity"/>
    <property type="evidence" value="ECO:0007669"/>
    <property type="project" value="UniProtKB-KW"/>
</dbReference>
<evidence type="ECO:0000256" key="1">
    <source>
        <dbReference type="SAM" id="MobiDB-lite"/>
    </source>
</evidence>
<dbReference type="Proteomes" id="UP001501490">
    <property type="component" value="Unassembled WGS sequence"/>
</dbReference>
<dbReference type="RefSeq" id="WP_344809291.1">
    <property type="nucleotide sequence ID" value="NZ_BAABAB010000050.1"/>
</dbReference>
<dbReference type="PANTHER" id="PTHR43283">
    <property type="entry name" value="BETA-LACTAMASE-RELATED"/>
    <property type="match status" value="1"/>
</dbReference>
<evidence type="ECO:0000313" key="3">
    <source>
        <dbReference type="EMBL" id="GAA3639435.1"/>
    </source>
</evidence>
<reference evidence="4" key="1">
    <citation type="journal article" date="2019" name="Int. J. Syst. Evol. Microbiol.">
        <title>The Global Catalogue of Microorganisms (GCM) 10K type strain sequencing project: providing services to taxonomists for standard genome sequencing and annotation.</title>
        <authorList>
            <consortium name="The Broad Institute Genomics Platform"/>
            <consortium name="The Broad Institute Genome Sequencing Center for Infectious Disease"/>
            <person name="Wu L."/>
            <person name="Ma J."/>
        </authorList>
    </citation>
    <scope>NUCLEOTIDE SEQUENCE [LARGE SCALE GENOMIC DNA]</scope>
    <source>
        <strain evidence="4">JCM 16929</strain>
    </source>
</reference>
<feature type="region of interest" description="Disordered" evidence="1">
    <location>
        <begin position="399"/>
        <end position="432"/>
    </location>
</feature>
<dbReference type="Pfam" id="PF00144">
    <property type="entry name" value="Beta-lactamase"/>
    <property type="match status" value="1"/>
</dbReference>
<dbReference type="EMBL" id="BAABAB010000050">
    <property type="protein sequence ID" value="GAA3639435.1"/>
    <property type="molecule type" value="Genomic_DNA"/>
</dbReference>
<dbReference type="SUPFAM" id="SSF56601">
    <property type="entry name" value="beta-lactamase/transpeptidase-like"/>
    <property type="match status" value="1"/>
</dbReference>
<feature type="domain" description="Beta-lactamase-related" evidence="2">
    <location>
        <begin position="85"/>
        <end position="339"/>
    </location>
</feature>
<name>A0ABP7ATP6_9ACTN</name>
<dbReference type="InterPro" id="IPR050789">
    <property type="entry name" value="Diverse_Enzym_Activities"/>
</dbReference>
<protein>
    <submittedName>
        <fullName evidence="3">Serine hydrolase</fullName>
    </submittedName>
</protein>
<keyword evidence="3" id="KW-0378">Hydrolase</keyword>
<gene>
    <name evidence="3" type="ORF">GCM10022236_47400</name>
</gene>
<proteinExistence type="predicted"/>
<dbReference type="InterPro" id="IPR012338">
    <property type="entry name" value="Beta-lactam/transpept-like"/>
</dbReference>
<comment type="caution">
    <text evidence="3">The sequence shown here is derived from an EMBL/GenBank/DDBJ whole genome shotgun (WGS) entry which is preliminary data.</text>
</comment>
<evidence type="ECO:0000259" key="2">
    <source>
        <dbReference type="Pfam" id="PF00144"/>
    </source>
</evidence>
<organism evidence="3 4">
    <name type="scientific">Microlunatus ginsengisoli</name>
    <dbReference type="NCBI Taxonomy" id="363863"/>
    <lineage>
        <taxon>Bacteria</taxon>
        <taxon>Bacillati</taxon>
        <taxon>Actinomycetota</taxon>
        <taxon>Actinomycetes</taxon>
        <taxon>Propionibacteriales</taxon>
        <taxon>Propionibacteriaceae</taxon>
        <taxon>Microlunatus</taxon>
    </lineage>
</organism>
<dbReference type="Gene3D" id="3.40.710.10">
    <property type="entry name" value="DD-peptidase/beta-lactamase superfamily"/>
    <property type="match status" value="1"/>
</dbReference>
<dbReference type="InterPro" id="IPR001466">
    <property type="entry name" value="Beta-lactam-related"/>
</dbReference>
<sequence>MPKPPPDRVPGTSGSTWLDAPHSEWAVWHLDELAPTVPVSRAEVPRALPAGSRPSGSMPVDEIRLTRYDGSEGSARDVLDDTDTDAFLVVHDGALVHEEYGHIGAESGRHAVLSITKSVVSCVAAILAERGELDLSAPVRTYVPELAESGYADATARNLLDMRSGVRFVEHYTDPDSDINELDRRLVDVGLRGYLPTLVQDRPHGGDFWYRSSETDVLGWVCETAAGTPMQRLMSDLVWQPIGAEYDAYLSCDATGMAIHDGGLAASPRDLARFGLMLLDGGTVPDPAAGPDATRTVVPPRWLRDSWGVDSDIRSAFAASGTELAYPGGWYRNQFWFRPSPNGDVLLCRGIHGQLIYVGRRTRTVCVKVSHWPMPVANERTQDTLRMCDAVAGMLASGGRHGTDRAEHGPPGVAAGTGRGGPSTRHHTSRMF</sequence>
<evidence type="ECO:0000313" key="4">
    <source>
        <dbReference type="Proteomes" id="UP001501490"/>
    </source>
</evidence>